<dbReference type="EMBL" id="LNJE01000015">
    <property type="protein sequence ID" value="KYC56905.1"/>
    <property type="molecule type" value="Genomic_DNA"/>
</dbReference>
<accession>A0A150JAP1</accession>
<protein>
    <submittedName>
        <fullName evidence="4">FG-GAP repeat protein</fullName>
    </submittedName>
</protein>
<evidence type="ECO:0000256" key="2">
    <source>
        <dbReference type="SAM" id="Phobius"/>
    </source>
</evidence>
<keyword evidence="2" id="KW-0472">Membrane</keyword>
<accession>A0A150JFJ0</accession>
<name>A0A150JI82_9EURY</name>
<dbReference type="InterPro" id="IPR015943">
    <property type="entry name" value="WD40/YVTN_repeat-like_dom_sf"/>
</dbReference>
<proteinExistence type="predicted"/>
<keyword evidence="2" id="KW-0812">Transmembrane</keyword>
<gene>
    <name evidence="3" type="ORF">AN188_01157</name>
    <name evidence="4" type="ORF">APG09_01232</name>
</gene>
<evidence type="ECO:0000313" key="4">
    <source>
        <dbReference type="EMBL" id="KYC56905.1"/>
    </source>
</evidence>
<keyword evidence="2" id="KW-1133">Transmembrane helix</keyword>
<evidence type="ECO:0000313" key="3">
    <source>
        <dbReference type="EMBL" id="KYC54266.1"/>
    </source>
</evidence>
<dbReference type="InterPro" id="IPR013517">
    <property type="entry name" value="FG-GAP"/>
</dbReference>
<accession>A0A150JI82</accession>
<sequence>MKKILLALVVISGLLFQGIYAEEEYINALWAHNMGGNVWEILHGDFTGDGIPEIIVASGCCGNPGYVTVFDVSGKIVWQAKMPYEVRALDIGDIDGDGKLDAVCAATDSKIYFISNKGEILKVFSDTGDVLKIKIADIDGDGKNEVITGSSHIRIFKNMEEVKSYSTSNRIMDLNTYDLNGDKKLEIITGGLGNYVYVFDSELNLLWKNQSNSVVWGTIPFNYLGNTSILVLTKGYYVLDKDGNKVYQKNMDEYFIAGHDTGNMILLADGKGNVNSYDYSLNSLWNYKVEREVKDISSYREGNDVLILLGSMDENFYMLKGNGEFIGSATAGSYVSAVDSFNVKNKRYVVFGSFDDNVYTYYRETKNVPFYGVGTALAALLFYLYKRFSNS</sequence>
<dbReference type="Gene3D" id="2.130.10.10">
    <property type="entry name" value="YVTN repeat-like/Quinoprotein amine dehydrogenase"/>
    <property type="match status" value="1"/>
</dbReference>
<dbReference type="PANTHER" id="PTHR46580">
    <property type="entry name" value="SENSOR KINASE-RELATED"/>
    <property type="match status" value="1"/>
</dbReference>
<dbReference type="SUPFAM" id="SSF69318">
    <property type="entry name" value="Integrin alpha N-terminal domain"/>
    <property type="match status" value="1"/>
</dbReference>
<evidence type="ECO:0000256" key="1">
    <source>
        <dbReference type="ARBA" id="ARBA00022729"/>
    </source>
</evidence>
<dbReference type="InterPro" id="IPR028994">
    <property type="entry name" value="Integrin_alpha_N"/>
</dbReference>
<organism evidence="4">
    <name type="scientific">Candidatus Methanofastidiosum methylothiophilum</name>
    <dbReference type="NCBI Taxonomy" id="1705564"/>
    <lineage>
        <taxon>Archaea</taxon>
        <taxon>Methanobacteriati</taxon>
        <taxon>Methanobacteriota</taxon>
        <taxon>Stenosarchaea group</taxon>
        <taxon>Candidatus Methanofastidiosia</taxon>
        <taxon>Candidatus Methanofastidiosales</taxon>
        <taxon>Candidatus Methanofastidiosaceae</taxon>
        <taxon>Candidatus Methanofastidiosum</taxon>
    </lineage>
</organism>
<dbReference type="Pfam" id="PF13517">
    <property type="entry name" value="FG-GAP_3"/>
    <property type="match status" value="1"/>
</dbReference>
<comment type="caution">
    <text evidence="4">The sequence shown here is derived from an EMBL/GenBank/DDBJ whole genome shotgun (WGS) entry which is preliminary data.</text>
</comment>
<dbReference type="EMBL" id="LNJB01000015">
    <property type="protein sequence ID" value="KYC54266.1"/>
    <property type="molecule type" value="Genomic_DNA"/>
</dbReference>
<dbReference type="Proteomes" id="UP000092420">
    <property type="component" value="Unassembled WGS sequence"/>
</dbReference>
<keyword evidence="1" id="KW-0732">Signal</keyword>
<evidence type="ECO:0000313" key="5">
    <source>
        <dbReference type="Proteomes" id="UP000092420"/>
    </source>
</evidence>
<dbReference type="AlphaFoldDB" id="A0A150JI82"/>
<reference evidence="4 5" key="1">
    <citation type="journal article" date="2016" name="ISME J.">
        <title>Chasing the elusive Euryarchaeota class WSA2: genomes reveal a uniquely fastidious methyl-reducing methanogen.</title>
        <authorList>
            <person name="Nobu M.K."/>
            <person name="Narihiro T."/>
            <person name="Kuroda K."/>
            <person name="Mei R."/>
            <person name="Liu W.T."/>
        </authorList>
    </citation>
    <scope>NUCLEOTIDE SEQUENCE [LARGE SCALE GENOMIC DNA]</scope>
    <source>
        <strain evidence="3">ADurb1013_Bin02101</strain>
        <strain evidence="4">ADurb1213_Bin02801</strain>
    </source>
</reference>
<feature type="transmembrane region" description="Helical" evidence="2">
    <location>
        <begin position="368"/>
        <end position="385"/>
    </location>
</feature>
<dbReference type="PATRIC" id="fig|1706435.3.peg.1226"/>
<dbReference type="PANTHER" id="PTHR46580:SF2">
    <property type="entry name" value="MAM DOMAIN-CONTAINING PROTEIN"/>
    <property type="match status" value="1"/>
</dbReference>
<dbReference type="PATRIC" id="fig|1706433.3.peg.1161"/>